<evidence type="ECO:0000256" key="1">
    <source>
        <dbReference type="SAM" id="Phobius"/>
    </source>
</evidence>
<feature type="transmembrane region" description="Helical" evidence="1">
    <location>
        <begin position="150"/>
        <end position="171"/>
    </location>
</feature>
<feature type="transmembrane region" description="Helical" evidence="1">
    <location>
        <begin position="73"/>
        <end position="99"/>
    </location>
</feature>
<sequence>MKSMLANSRHLPKHQGFVLYNALSFQVVWWSSVLWLNLSLVLTIPLLFVHFILLSSSGKAQYRKIDLGLMLKIAALGIGIDTVLSVLGVFEFAVFPWWLGCLWLHFSLSLNHSLAFIRPLPLICQALIGGIFGTLSYLAGAQFHAVNLPYGTVVSALILFVVWSILLPFAVQCANPYGFNRRSKARSFTIF</sequence>
<keyword evidence="1" id="KW-1133">Transmembrane helix</keyword>
<feature type="transmembrane region" description="Helical" evidence="1">
    <location>
        <begin position="27"/>
        <end position="53"/>
    </location>
</feature>
<proteinExistence type="predicted"/>
<keyword evidence="3" id="KW-1185">Reference proteome</keyword>
<protein>
    <submittedName>
        <fullName evidence="2">DUF2878 domain-containing protein</fullName>
    </submittedName>
</protein>
<comment type="caution">
    <text evidence="2">The sequence shown here is derived from an EMBL/GenBank/DDBJ whole genome shotgun (WGS) entry which is preliminary data.</text>
</comment>
<keyword evidence="1" id="KW-0812">Transmembrane</keyword>
<reference evidence="2 3" key="2">
    <citation type="submission" date="2018-04" db="EMBL/GenBank/DDBJ databases">
        <title>Genomic sequence of a freshwater isolate of Shewanella morhuae.</title>
        <authorList>
            <person name="Castillo D.E."/>
            <person name="Gram L."/>
        </authorList>
    </citation>
    <scope>NUCLEOTIDE SEQUENCE [LARGE SCALE GENOMIC DNA]</scope>
    <source>
        <strain evidence="2 3">CW7</strain>
    </source>
</reference>
<dbReference type="Proteomes" id="UP000240506">
    <property type="component" value="Unassembled WGS sequence"/>
</dbReference>
<evidence type="ECO:0000313" key="3">
    <source>
        <dbReference type="Proteomes" id="UP000240506"/>
    </source>
</evidence>
<organism evidence="2 3">
    <name type="scientific">Shewanella morhuae</name>
    <dbReference type="NCBI Taxonomy" id="365591"/>
    <lineage>
        <taxon>Bacteria</taxon>
        <taxon>Pseudomonadati</taxon>
        <taxon>Pseudomonadota</taxon>
        <taxon>Gammaproteobacteria</taxon>
        <taxon>Alteromonadales</taxon>
        <taxon>Shewanellaceae</taxon>
        <taxon>Shewanella</taxon>
    </lineage>
</organism>
<dbReference type="RefSeq" id="WP_107883407.1">
    <property type="nucleotide sequence ID" value="NZ_PYSG01000002.1"/>
</dbReference>
<feature type="transmembrane region" description="Helical" evidence="1">
    <location>
        <begin position="119"/>
        <end position="138"/>
    </location>
</feature>
<reference evidence="2 3" key="1">
    <citation type="submission" date="2018-03" db="EMBL/GenBank/DDBJ databases">
        <authorList>
            <person name="Dailey F.E."/>
        </authorList>
    </citation>
    <scope>NUCLEOTIDE SEQUENCE [LARGE SCALE GENOMIC DNA]</scope>
    <source>
        <strain evidence="2 3">CW7</strain>
    </source>
</reference>
<dbReference type="Pfam" id="PF11086">
    <property type="entry name" value="DUF2878"/>
    <property type="match status" value="1"/>
</dbReference>
<dbReference type="EMBL" id="PYSG01000002">
    <property type="protein sequence ID" value="PTA50898.1"/>
    <property type="molecule type" value="Genomic_DNA"/>
</dbReference>
<name>A0ABX5HVJ3_9GAMM</name>
<gene>
    <name evidence="2" type="ORF">C9I43_10430</name>
</gene>
<accession>A0ABX5HVJ3</accession>
<dbReference type="InterPro" id="IPR021306">
    <property type="entry name" value="DUF2878"/>
</dbReference>
<evidence type="ECO:0000313" key="2">
    <source>
        <dbReference type="EMBL" id="PTA50898.1"/>
    </source>
</evidence>
<keyword evidence="1" id="KW-0472">Membrane</keyword>